<keyword evidence="3" id="KW-1185">Reference proteome</keyword>
<gene>
    <name evidence="2" type="ORF">F5147DRAFT_440998</name>
</gene>
<dbReference type="OrthoDB" id="2686806at2759"/>
<dbReference type="EMBL" id="JABBWM010000097">
    <property type="protein sequence ID" value="KAG2091340.1"/>
    <property type="molecule type" value="Genomic_DNA"/>
</dbReference>
<dbReference type="GeneID" id="64692145"/>
<accession>A0A9P7JN33</accession>
<feature type="compositionally biased region" description="Polar residues" evidence="1">
    <location>
        <begin position="53"/>
        <end position="70"/>
    </location>
</feature>
<evidence type="ECO:0000313" key="3">
    <source>
        <dbReference type="Proteomes" id="UP000823399"/>
    </source>
</evidence>
<feature type="compositionally biased region" description="Basic and acidic residues" evidence="1">
    <location>
        <begin position="86"/>
        <end position="97"/>
    </location>
</feature>
<name>A0A9P7JN33_9AGAM</name>
<comment type="caution">
    <text evidence="2">The sequence shown here is derived from an EMBL/GenBank/DDBJ whole genome shotgun (WGS) entry which is preliminary data.</text>
</comment>
<proteinExistence type="predicted"/>
<organism evidence="2 3">
    <name type="scientific">Suillus discolor</name>
    <dbReference type="NCBI Taxonomy" id="1912936"/>
    <lineage>
        <taxon>Eukaryota</taxon>
        <taxon>Fungi</taxon>
        <taxon>Dikarya</taxon>
        <taxon>Basidiomycota</taxon>
        <taxon>Agaricomycotina</taxon>
        <taxon>Agaricomycetes</taxon>
        <taxon>Agaricomycetidae</taxon>
        <taxon>Boletales</taxon>
        <taxon>Suillineae</taxon>
        <taxon>Suillaceae</taxon>
        <taxon>Suillus</taxon>
    </lineage>
</organism>
<dbReference type="Proteomes" id="UP000823399">
    <property type="component" value="Unassembled WGS sequence"/>
</dbReference>
<reference evidence="2" key="1">
    <citation type="journal article" date="2020" name="New Phytol.">
        <title>Comparative genomics reveals dynamic genome evolution in host specialist ectomycorrhizal fungi.</title>
        <authorList>
            <person name="Lofgren L.A."/>
            <person name="Nguyen N.H."/>
            <person name="Vilgalys R."/>
            <person name="Ruytinx J."/>
            <person name="Liao H.L."/>
            <person name="Branco S."/>
            <person name="Kuo A."/>
            <person name="LaButti K."/>
            <person name="Lipzen A."/>
            <person name="Andreopoulos W."/>
            <person name="Pangilinan J."/>
            <person name="Riley R."/>
            <person name="Hundley H."/>
            <person name="Na H."/>
            <person name="Barry K."/>
            <person name="Grigoriev I.V."/>
            <person name="Stajich J.E."/>
            <person name="Kennedy P.G."/>
        </authorList>
    </citation>
    <scope>NUCLEOTIDE SEQUENCE</scope>
    <source>
        <strain evidence="2">FC423</strain>
    </source>
</reference>
<sequence>MNPPPHKLNLPSEEEYQPTIIIPTTPKSSNDVSNLSLISESIKSLREEPFLESSRSWQQPPMSQTRPMQTDSHIILKSLTLSRLTKEAQPETFDRSQRSSCAAELDDSEIPLSGSSKRRRRGRSFSEETESLDEAGYESEDSRVILREKRRKLSENQVQFYPWLNPVKFRYLSRSRGIRATLECYEEWSDDPKFYRTKIVTTPGCLNLSTSQWTLLLEGKAVDLDKVFTGRYSTAIDTK</sequence>
<evidence type="ECO:0000313" key="2">
    <source>
        <dbReference type="EMBL" id="KAG2091340.1"/>
    </source>
</evidence>
<dbReference type="RefSeq" id="XP_041286512.1">
    <property type="nucleotide sequence ID" value="XM_041429886.1"/>
</dbReference>
<feature type="region of interest" description="Disordered" evidence="1">
    <location>
        <begin position="49"/>
        <end position="70"/>
    </location>
</feature>
<feature type="region of interest" description="Disordered" evidence="1">
    <location>
        <begin position="86"/>
        <end position="134"/>
    </location>
</feature>
<protein>
    <submittedName>
        <fullName evidence="2">Uncharacterized protein</fullName>
    </submittedName>
</protein>
<evidence type="ECO:0000256" key="1">
    <source>
        <dbReference type="SAM" id="MobiDB-lite"/>
    </source>
</evidence>
<dbReference type="AlphaFoldDB" id="A0A9P7JN33"/>